<evidence type="ECO:0000256" key="1">
    <source>
        <dbReference type="SAM" id="SignalP"/>
    </source>
</evidence>
<reference evidence="2 3" key="1">
    <citation type="submission" date="2023-03" db="EMBL/GenBank/DDBJ databases">
        <title>High recombination rates correlate with genetic variation in Cardiocondyla obscurior ants.</title>
        <authorList>
            <person name="Errbii M."/>
        </authorList>
    </citation>
    <scope>NUCLEOTIDE SEQUENCE [LARGE SCALE GENOMIC DNA]</scope>
    <source>
        <strain evidence="2">Alpha-2009</strain>
        <tissue evidence="2">Whole body</tissue>
    </source>
</reference>
<gene>
    <name evidence="2" type="ORF">PUN28_010809</name>
</gene>
<organism evidence="2 3">
    <name type="scientific">Cardiocondyla obscurior</name>
    <dbReference type="NCBI Taxonomy" id="286306"/>
    <lineage>
        <taxon>Eukaryota</taxon>
        <taxon>Metazoa</taxon>
        <taxon>Ecdysozoa</taxon>
        <taxon>Arthropoda</taxon>
        <taxon>Hexapoda</taxon>
        <taxon>Insecta</taxon>
        <taxon>Pterygota</taxon>
        <taxon>Neoptera</taxon>
        <taxon>Endopterygota</taxon>
        <taxon>Hymenoptera</taxon>
        <taxon>Apocrita</taxon>
        <taxon>Aculeata</taxon>
        <taxon>Formicoidea</taxon>
        <taxon>Formicidae</taxon>
        <taxon>Myrmicinae</taxon>
        <taxon>Cardiocondyla</taxon>
    </lineage>
</organism>
<proteinExistence type="predicted"/>
<sequence>MQLPFLLLLLLGSCTFAAAMMRLHRRQSSPSHIDLIVFLFQQILQIFDLKSSRHNHNVNHVITYLSTYSRQSSFPHIIILRHYRHDRHTNVKINMVLVTKQIINSMSSIISSVLIRFRSCCACIAACVFFSIIRFFSSSRCRISSTCTFPDDDLKNNLSLNLTLENSDRSVKWFMIVAVTCRSLLLNSFESLSGQHLTARSIHISCKMYKYQKSKTLLYE</sequence>
<dbReference type="Proteomes" id="UP001430953">
    <property type="component" value="Unassembled WGS sequence"/>
</dbReference>
<evidence type="ECO:0008006" key="4">
    <source>
        <dbReference type="Google" id="ProtNLM"/>
    </source>
</evidence>
<name>A0AAW2FKD6_9HYME</name>
<accession>A0AAW2FKD6</accession>
<dbReference type="AlphaFoldDB" id="A0AAW2FKD6"/>
<dbReference type="EMBL" id="JADYXP020000010">
    <property type="protein sequence ID" value="KAL0115540.1"/>
    <property type="molecule type" value="Genomic_DNA"/>
</dbReference>
<keyword evidence="1" id="KW-0732">Signal</keyword>
<protein>
    <recommendedName>
        <fullName evidence="4">Secreted protein</fullName>
    </recommendedName>
</protein>
<evidence type="ECO:0000313" key="2">
    <source>
        <dbReference type="EMBL" id="KAL0115540.1"/>
    </source>
</evidence>
<comment type="caution">
    <text evidence="2">The sequence shown here is derived from an EMBL/GenBank/DDBJ whole genome shotgun (WGS) entry which is preliminary data.</text>
</comment>
<feature type="signal peptide" evidence="1">
    <location>
        <begin position="1"/>
        <end position="19"/>
    </location>
</feature>
<feature type="chain" id="PRO_5043766512" description="Secreted protein" evidence="1">
    <location>
        <begin position="20"/>
        <end position="220"/>
    </location>
</feature>
<evidence type="ECO:0000313" key="3">
    <source>
        <dbReference type="Proteomes" id="UP001430953"/>
    </source>
</evidence>
<keyword evidence="3" id="KW-1185">Reference proteome</keyword>